<evidence type="ECO:0000313" key="5">
    <source>
        <dbReference type="EMBL" id="KZT60757.1"/>
    </source>
</evidence>
<accession>A0A165IM58</accession>
<evidence type="ECO:0000256" key="3">
    <source>
        <dbReference type="ARBA" id="ARBA00023128"/>
    </source>
</evidence>
<dbReference type="Proteomes" id="UP000076842">
    <property type="component" value="Unassembled WGS sequence"/>
</dbReference>
<protein>
    <recommendedName>
        <fullName evidence="2">NADH dehydrogenase [ubiquinone] 1 alpha subcomplex assembly factor 3</fullName>
    </recommendedName>
</protein>
<comment type="subcellular location">
    <subcellularLocation>
        <location evidence="1">Mitochondrion</location>
    </subcellularLocation>
</comment>
<comment type="similarity">
    <text evidence="4">Belongs to the NDUFAF3 family.</text>
</comment>
<organism evidence="5 6">
    <name type="scientific">Calocera cornea HHB12733</name>
    <dbReference type="NCBI Taxonomy" id="1353952"/>
    <lineage>
        <taxon>Eukaryota</taxon>
        <taxon>Fungi</taxon>
        <taxon>Dikarya</taxon>
        <taxon>Basidiomycota</taxon>
        <taxon>Agaricomycotina</taxon>
        <taxon>Dacrymycetes</taxon>
        <taxon>Dacrymycetales</taxon>
        <taxon>Dacrymycetaceae</taxon>
        <taxon>Calocera</taxon>
    </lineage>
</organism>
<reference evidence="5 6" key="1">
    <citation type="journal article" date="2016" name="Mol. Biol. Evol.">
        <title>Comparative Genomics of Early-Diverging Mushroom-Forming Fungi Provides Insights into the Origins of Lignocellulose Decay Capabilities.</title>
        <authorList>
            <person name="Nagy L.G."/>
            <person name="Riley R."/>
            <person name="Tritt A."/>
            <person name="Adam C."/>
            <person name="Daum C."/>
            <person name="Floudas D."/>
            <person name="Sun H."/>
            <person name="Yadav J.S."/>
            <person name="Pangilinan J."/>
            <person name="Larsson K.H."/>
            <person name="Matsuura K."/>
            <person name="Barry K."/>
            <person name="Labutti K."/>
            <person name="Kuo R."/>
            <person name="Ohm R.A."/>
            <person name="Bhattacharya S.S."/>
            <person name="Shirouzu T."/>
            <person name="Yoshinaga Y."/>
            <person name="Martin F.M."/>
            <person name="Grigoriev I.V."/>
            <person name="Hibbett D.S."/>
        </authorList>
    </citation>
    <scope>NUCLEOTIDE SEQUENCE [LARGE SCALE GENOMIC DNA]</scope>
    <source>
        <strain evidence="5 6">HHB12733</strain>
    </source>
</reference>
<evidence type="ECO:0000256" key="1">
    <source>
        <dbReference type="ARBA" id="ARBA00004173"/>
    </source>
</evidence>
<dbReference type="InParanoid" id="A0A165IM58"/>
<dbReference type="EMBL" id="KV423928">
    <property type="protein sequence ID" value="KZT60757.1"/>
    <property type="molecule type" value="Genomic_DNA"/>
</dbReference>
<dbReference type="SUPFAM" id="SSF64076">
    <property type="entry name" value="MTH938-like"/>
    <property type="match status" value="1"/>
</dbReference>
<dbReference type="InterPro" id="IPR036748">
    <property type="entry name" value="MTH938-like_sf"/>
</dbReference>
<evidence type="ECO:0000256" key="4">
    <source>
        <dbReference type="ARBA" id="ARBA00049984"/>
    </source>
</evidence>
<gene>
    <name evidence="5" type="ORF">CALCODRAFT_428868</name>
</gene>
<dbReference type="STRING" id="1353952.A0A165IM58"/>
<sequence>MLDAETGLLGVASITSSGLELTDGLILRGPAILLNNRAFLWDPPVAGGSWQGWGKDVWGMFEVVMPRPEILLFGTGKAIILPPPSVRTHLSNLGIQLDFMDTRNACSTYNLLLEEGRRVAAALLPLEKHVPWSAIPKA</sequence>
<dbReference type="GO" id="GO:0005743">
    <property type="term" value="C:mitochondrial inner membrane"/>
    <property type="evidence" value="ECO:0007669"/>
    <property type="project" value="TreeGrafter"/>
</dbReference>
<dbReference type="Pfam" id="PF04430">
    <property type="entry name" value="DUF498"/>
    <property type="match status" value="1"/>
</dbReference>
<dbReference type="CDD" id="cd05125">
    <property type="entry name" value="Mth938_2P1-like"/>
    <property type="match status" value="1"/>
</dbReference>
<dbReference type="AlphaFoldDB" id="A0A165IM58"/>
<dbReference type="InterPro" id="IPR034095">
    <property type="entry name" value="NDUF3"/>
</dbReference>
<evidence type="ECO:0000256" key="2">
    <source>
        <dbReference type="ARBA" id="ARBA00021776"/>
    </source>
</evidence>
<keyword evidence="6" id="KW-1185">Reference proteome</keyword>
<dbReference type="PANTHER" id="PTHR21192">
    <property type="entry name" value="NUCLEAR PROTEIN E3-3"/>
    <property type="match status" value="1"/>
</dbReference>
<name>A0A165IM58_9BASI</name>
<keyword evidence="3" id="KW-0496">Mitochondrion</keyword>
<dbReference type="OrthoDB" id="20681at2759"/>
<dbReference type="GO" id="GO:0032981">
    <property type="term" value="P:mitochondrial respiratory chain complex I assembly"/>
    <property type="evidence" value="ECO:0007669"/>
    <property type="project" value="InterPro"/>
</dbReference>
<dbReference type="Gene3D" id="3.40.1230.10">
    <property type="entry name" value="MTH938-like"/>
    <property type="match status" value="1"/>
</dbReference>
<dbReference type="InterPro" id="IPR007523">
    <property type="entry name" value="NDUFAF3/AAMDC"/>
</dbReference>
<evidence type="ECO:0000313" key="6">
    <source>
        <dbReference type="Proteomes" id="UP000076842"/>
    </source>
</evidence>
<proteinExistence type="inferred from homology"/>
<dbReference type="PANTHER" id="PTHR21192:SF2">
    <property type="entry name" value="NADH DEHYDROGENASE [UBIQUINONE] 1 ALPHA SUBCOMPLEX ASSEMBLY FACTOR 3"/>
    <property type="match status" value="1"/>
</dbReference>